<gene>
    <name evidence="2" type="ORF">ID854_17125</name>
</gene>
<evidence type="ECO:0000313" key="2">
    <source>
        <dbReference type="EMBL" id="MBD2802112.1"/>
    </source>
</evidence>
<name>A0AAW3YZ98_9GAMM</name>
<feature type="transmembrane region" description="Helical" evidence="1">
    <location>
        <begin position="192"/>
        <end position="214"/>
    </location>
</feature>
<dbReference type="InterPro" id="IPR025686">
    <property type="entry name" value="Glucos_trans_II"/>
</dbReference>
<sequence>MKYKMTINNFILASIVFCFPIILADVYFRDDIPRAIYSFIGLSKLGRPIADFTYSIITGFNPGVDISPLPLILSSVILAIISFLLSKKVFQCTGIFGLLVSTPIISSPFFLQNLSYKYDNLPMTLSVLFSTMPFFINRDNKLKFYLLSTILLIMALCSYQTAINIYFCLIFVTSIIYFQNNNFSFKAIIEQINFFAPLLSAIVIYKLIILNLFIDSQGMGRSSLANINNIINNIIKFNDDIIQLVKSDILYLIIPIILIVFFNSICNLYKNKNHFFLSIAIFLISIILSYLSIGGISILLDEGIAGPRSYMSFGIFLSLIFYLSIKTNSNTLKYLSISFIILLISFMYSYSYAYGNALKTQRNYEMVIVNNLFNRLSEINHDNKKKVFISGSIKTPKLTDSIYYMNSSMRRLNPLSEWSTRFIVSSYDLNVDWSWGEYEEMKNSSRNGEYDLVYKNNNYTIYKTKDGNLFVIF</sequence>
<reference evidence="2" key="1">
    <citation type="submission" date="2020-09" db="EMBL/GenBank/DDBJ databases">
        <authorList>
            <person name="Palma L."/>
            <person name="Caballero P."/>
            <person name="Berry C."/>
            <person name="Del Valle E."/>
        </authorList>
    </citation>
    <scope>NUCLEOTIDE SEQUENCE</scope>
    <source>
        <strain evidence="2">M</strain>
    </source>
</reference>
<proteinExistence type="predicted"/>
<dbReference type="AlphaFoldDB" id="A0AAW3YZ98"/>
<feature type="transmembrane region" description="Helical" evidence="1">
    <location>
        <begin position="249"/>
        <end position="269"/>
    </location>
</feature>
<evidence type="ECO:0000256" key="1">
    <source>
        <dbReference type="SAM" id="Phobius"/>
    </source>
</evidence>
<accession>A0AAW3YZ98</accession>
<feature type="transmembrane region" description="Helical" evidence="1">
    <location>
        <begin position="331"/>
        <end position="353"/>
    </location>
</feature>
<feature type="transmembrane region" description="Helical" evidence="1">
    <location>
        <begin position="92"/>
        <end position="114"/>
    </location>
</feature>
<organism evidence="2">
    <name type="scientific">Xenorhabdus szentirmaii</name>
    <dbReference type="NCBI Taxonomy" id="290112"/>
    <lineage>
        <taxon>Bacteria</taxon>
        <taxon>Pseudomonadati</taxon>
        <taxon>Pseudomonadota</taxon>
        <taxon>Gammaproteobacteria</taxon>
        <taxon>Enterobacterales</taxon>
        <taxon>Morganellaceae</taxon>
        <taxon>Xenorhabdus</taxon>
    </lineage>
</organism>
<feature type="transmembrane region" description="Helical" evidence="1">
    <location>
        <begin position="275"/>
        <end position="300"/>
    </location>
</feature>
<keyword evidence="1" id="KW-1133">Transmembrane helix</keyword>
<dbReference type="RefSeq" id="WP_323869518.1">
    <property type="nucleotide sequence ID" value="NZ_JACXBF010000457.1"/>
</dbReference>
<protein>
    <submittedName>
        <fullName evidence="2">Glucosyltransferase domain-containing protein</fullName>
    </submittedName>
</protein>
<dbReference type="Proteomes" id="UP001193920">
    <property type="component" value="Unassembled WGS sequence"/>
</dbReference>
<dbReference type="EMBL" id="JACXBF010000457">
    <property type="protein sequence ID" value="MBD2802112.1"/>
    <property type="molecule type" value="Genomic_DNA"/>
</dbReference>
<dbReference type="Pfam" id="PF14264">
    <property type="entry name" value="Glucos_trans_II"/>
    <property type="match status" value="1"/>
</dbReference>
<feature type="transmembrane region" description="Helical" evidence="1">
    <location>
        <begin position="307"/>
        <end position="325"/>
    </location>
</feature>
<comment type="caution">
    <text evidence="2">The sequence shown here is derived from an EMBL/GenBank/DDBJ whole genome shotgun (WGS) entry which is preliminary data.</text>
</comment>
<keyword evidence="1" id="KW-0812">Transmembrane</keyword>
<reference evidence="2" key="2">
    <citation type="journal article" date="2024" name="Toxins">
        <title>Genome Sequence Analysis of Native Xenorhabdus Strains Isolated from Entomopathogenic Nematodes in Argentina.</title>
        <authorList>
            <person name="Palma L."/>
            <person name="Frizzo L."/>
            <person name="Kaiser S."/>
            <person name="Berry C."/>
            <person name="Caballero P."/>
            <person name="Bode H.B."/>
            <person name="Del Valle E.E."/>
        </authorList>
    </citation>
    <scope>NUCLEOTIDE SEQUENCE</scope>
    <source>
        <strain evidence="2">M</strain>
    </source>
</reference>
<keyword evidence="1" id="KW-0472">Membrane</keyword>
<feature type="transmembrane region" description="Helical" evidence="1">
    <location>
        <begin position="66"/>
        <end position="85"/>
    </location>
</feature>
<feature type="transmembrane region" description="Helical" evidence="1">
    <location>
        <begin position="144"/>
        <end position="172"/>
    </location>
</feature>